<comment type="similarity">
    <text evidence="6">Belongs to the RuvA family.</text>
</comment>
<dbReference type="GO" id="GO:0006281">
    <property type="term" value="P:DNA repair"/>
    <property type="evidence" value="ECO:0007669"/>
    <property type="project" value="UniProtKB-UniRule"/>
</dbReference>
<dbReference type="Pfam" id="PF14520">
    <property type="entry name" value="HHH_5"/>
    <property type="match status" value="1"/>
</dbReference>
<dbReference type="InterPro" id="IPR010994">
    <property type="entry name" value="RuvA_2-like"/>
</dbReference>
<dbReference type="Gene3D" id="2.40.50.140">
    <property type="entry name" value="Nucleic acid-binding proteins"/>
    <property type="match status" value="1"/>
</dbReference>
<gene>
    <name evidence="6" type="primary">ruvA</name>
    <name evidence="8" type="ORF">EVJ47_00425</name>
</gene>
<protein>
    <recommendedName>
        <fullName evidence="6">Holliday junction branch migration complex subunit RuvA</fullName>
    </recommendedName>
</protein>
<evidence type="ECO:0000256" key="5">
    <source>
        <dbReference type="ARBA" id="ARBA00023204"/>
    </source>
</evidence>
<evidence type="ECO:0000313" key="8">
    <source>
        <dbReference type="EMBL" id="RZD14787.1"/>
    </source>
</evidence>
<dbReference type="Pfam" id="PF01330">
    <property type="entry name" value="RuvA_N"/>
    <property type="match status" value="1"/>
</dbReference>
<keyword evidence="3 6" id="KW-0238">DNA-binding</keyword>
<dbReference type="GO" id="GO:0000400">
    <property type="term" value="F:four-way junction DNA binding"/>
    <property type="evidence" value="ECO:0007669"/>
    <property type="project" value="UniProtKB-UniRule"/>
</dbReference>
<feature type="region of interest" description="Domain III" evidence="6">
    <location>
        <begin position="180"/>
        <end position="273"/>
    </location>
</feature>
<keyword evidence="4 6" id="KW-0233">DNA recombination</keyword>
<evidence type="ECO:0000256" key="2">
    <source>
        <dbReference type="ARBA" id="ARBA00022763"/>
    </source>
</evidence>
<organism evidence="8 9">
    <name type="scientific">Candidatus Acidulodesulfobacterium ferriphilum</name>
    <dbReference type="NCBI Taxonomy" id="2597223"/>
    <lineage>
        <taxon>Bacteria</taxon>
        <taxon>Deltaproteobacteria</taxon>
        <taxon>Candidatus Acidulodesulfobacterales</taxon>
        <taxon>Candidatus Acidulodesulfobacterium</taxon>
    </lineage>
</organism>
<dbReference type="NCBIfam" id="TIGR00084">
    <property type="entry name" value="ruvA"/>
    <property type="match status" value="1"/>
</dbReference>
<evidence type="ECO:0000256" key="6">
    <source>
        <dbReference type="HAMAP-Rule" id="MF_00031"/>
    </source>
</evidence>
<proteinExistence type="inferred from homology"/>
<comment type="subunit">
    <text evidence="6">Homotetramer. Forms an RuvA(8)-RuvB(12)-Holliday junction (HJ) complex. HJ DNA is sandwiched between 2 RuvA tetramers; dsDNA enters through RuvA and exits via RuvB. An RuvB hexamer assembles on each DNA strand where it exits the tetramer. Each RuvB hexamer is contacted by two RuvA subunits (via domain III) on 2 adjacent RuvB subunits; this complex drives branch migration. In the full resolvosome a probable DNA-RuvA(4)-RuvB(12)-RuvC(2) complex forms which resolves the HJ.</text>
</comment>
<comment type="function">
    <text evidence="6">The RuvA-RuvB-RuvC complex processes Holliday junction (HJ) DNA during genetic recombination and DNA repair, while the RuvA-RuvB complex plays an important role in the rescue of blocked DNA replication forks via replication fork reversal (RFR). RuvA specifically binds to HJ cruciform DNA, conferring on it an open structure. The RuvB hexamer acts as an ATP-dependent pump, pulling dsDNA into and through the RuvAB complex. HJ branch migration allows RuvC to scan DNA until it finds its consensus sequence, where it cleaves and resolves the cruciform DNA.</text>
</comment>
<dbReference type="GO" id="GO:0006310">
    <property type="term" value="P:DNA recombination"/>
    <property type="evidence" value="ECO:0007669"/>
    <property type="project" value="UniProtKB-UniRule"/>
</dbReference>
<keyword evidence="1 6" id="KW-0963">Cytoplasm</keyword>
<dbReference type="GO" id="GO:0009378">
    <property type="term" value="F:four-way junction helicase activity"/>
    <property type="evidence" value="ECO:0007669"/>
    <property type="project" value="InterPro"/>
</dbReference>
<dbReference type="SMART" id="SM00278">
    <property type="entry name" value="HhH1"/>
    <property type="match status" value="2"/>
</dbReference>
<name>A0A519BBY3_9DELT</name>
<evidence type="ECO:0000256" key="4">
    <source>
        <dbReference type="ARBA" id="ARBA00023172"/>
    </source>
</evidence>
<dbReference type="GO" id="GO:0005524">
    <property type="term" value="F:ATP binding"/>
    <property type="evidence" value="ECO:0007669"/>
    <property type="project" value="InterPro"/>
</dbReference>
<evidence type="ECO:0000256" key="3">
    <source>
        <dbReference type="ARBA" id="ARBA00023125"/>
    </source>
</evidence>
<accession>A0A519BBY3</accession>
<dbReference type="GO" id="GO:0048476">
    <property type="term" value="C:Holliday junction resolvase complex"/>
    <property type="evidence" value="ECO:0007669"/>
    <property type="project" value="UniProtKB-UniRule"/>
</dbReference>
<dbReference type="Proteomes" id="UP000320813">
    <property type="component" value="Unassembled WGS sequence"/>
</dbReference>
<dbReference type="InterPro" id="IPR013849">
    <property type="entry name" value="DNA_helicase_Holl-junc_RuvA_I"/>
</dbReference>
<dbReference type="GO" id="GO:0005737">
    <property type="term" value="C:cytoplasm"/>
    <property type="evidence" value="ECO:0007669"/>
    <property type="project" value="UniProtKB-SubCell"/>
</dbReference>
<sequence length="273" mass="30127">MIAYLKGRVIYRDNEKSSIILEVNGVGYEVFMAERSETSGSLSLFIYTYIREDRITLYGFRTSLQREIFSLLLEVKDVGPKLAVTVLSGIDSNNFLNILTTQDISALSQIKGIGKAKAERIIMELKNKILKKPALISDIKAEDICNYNYKDIGENKHGGAGLDNNLNSVDAPTPHVPPATAGKSLRDFTSTECESEAVIQRGAMDNNLNFTDASSIILESSCALEALGYSKLESFNLASKVYTNIIKGGGITNIDTEILTKECLRYIYSLKNI</sequence>
<dbReference type="SUPFAM" id="SSF47781">
    <property type="entry name" value="RuvA domain 2-like"/>
    <property type="match status" value="1"/>
</dbReference>
<feature type="domain" description="Helix-hairpin-helix DNA-binding motif class 1" evidence="7">
    <location>
        <begin position="105"/>
        <end position="124"/>
    </location>
</feature>
<evidence type="ECO:0000259" key="7">
    <source>
        <dbReference type="SMART" id="SM00278"/>
    </source>
</evidence>
<dbReference type="SUPFAM" id="SSF50249">
    <property type="entry name" value="Nucleic acid-binding proteins"/>
    <property type="match status" value="1"/>
</dbReference>
<dbReference type="AlphaFoldDB" id="A0A519BBY3"/>
<feature type="domain" description="Helix-hairpin-helix DNA-binding motif class 1" evidence="7">
    <location>
        <begin position="70"/>
        <end position="89"/>
    </location>
</feature>
<dbReference type="InterPro" id="IPR012340">
    <property type="entry name" value="NA-bd_OB-fold"/>
</dbReference>
<dbReference type="Gene3D" id="1.10.150.20">
    <property type="entry name" value="5' to 3' exonuclease, C-terminal subdomain"/>
    <property type="match status" value="1"/>
</dbReference>
<dbReference type="HAMAP" id="MF_00031">
    <property type="entry name" value="DNA_HJ_migration_RuvA"/>
    <property type="match status" value="1"/>
</dbReference>
<comment type="subcellular location">
    <subcellularLocation>
        <location evidence="6">Cytoplasm</location>
    </subcellularLocation>
</comment>
<reference evidence="8 9" key="1">
    <citation type="submission" date="2019-01" db="EMBL/GenBank/DDBJ databases">
        <title>Insights into ecological role of a new deltaproteobacterial order Candidatus Sinidesulfobacterales (Sva0485) by metagenomics and metatranscriptomics.</title>
        <authorList>
            <person name="Tan S."/>
            <person name="Liu J."/>
            <person name="Fang Y."/>
            <person name="Hedlund B.P."/>
            <person name="Lian Z.H."/>
            <person name="Huang L.Y."/>
            <person name="Li J.T."/>
            <person name="Huang L.N."/>
            <person name="Li W.J."/>
            <person name="Jiang H.C."/>
            <person name="Dong H.L."/>
            <person name="Shu W.S."/>
        </authorList>
    </citation>
    <scope>NUCLEOTIDE SEQUENCE [LARGE SCALE GENOMIC DNA]</scope>
    <source>
        <strain evidence="8">AP3</strain>
    </source>
</reference>
<comment type="domain">
    <text evidence="6">Has three domains with a flexible linker between the domains II and III and assumes an 'L' shape. Domain III is highly mobile and contacts RuvB.</text>
</comment>
<evidence type="ECO:0000256" key="1">
    <source>
        <dbReference type="ARBA" id="ARBA00022490"/>
    </source>
</evidence>
<keyword evidence="2 6" id="KW-0227">DNA damage</keyword>
<dbReference type="EMBL" id="SGBD01000001">
    <property type="protein sequence ID" value="RZD14787.1"/>
    <property type="molecule type" value="Genomic_DNA"/>
</dbReference>
<comment type="caution">
    <text evidence="6">Lacks conserved residue(s) required for the propagation of feature annotation.</text>
</comment>
<evidence type="ECO:0000313" key="9">
    <source>
        <dbReference type="Proteomes" id="UP000320813"/>
    </source>
</evidence>
<comment type="caution">
    <text evidence="8">The sequence shown here is derived from an EMBL/GenBank/DDBJ whole genome shotgun (WGS) entry which is preliminary data.</text>
</comment>
<keyword evidence="5 6" id="KW-0234">DNA repair</keyword>
<dbReference type="InterPro" id="IPR003583">
    <property type="entry name" value="Hlx-hairpin-Hlx_DNA-bd_motif"/>
</dbReference>
<dbReference type="InterPro" id="IPR000085">
    <property type="entry name" value="RuvA"/>
</dbReference>